<dbReference type="GO" id="GO:0120029">
    <property type="term" value="P:proton export across plasma membrane"/>
    <property type="evidence" value="ECO:0007669"/>
    <property type="project" value="InterPro"/>
</dbReference>
<protein>
    <recommendedName>
        <fullName evidence="6">Cation/H+ exchanger transmembrane domain-containing protein</fullName>
    </recommendedName>
</protein>
<feature type="domain" description="Cation/H+ exchanger transmembrane" evidence="6">
    <location>
        <begin position="2"/>
        <end position="279"/>
    </location>
</feature>
<evidence type="ECO:0000256" key="5">
    <source>
        <dbReference type="SAM" id="Phobius"/>
    </source>
</evidence>
<dbReference type="Pfam" id="PF00999">
    <property type="entry name" value="Na_H_Exchanger"/>
    <property type="match status" value="1"/>
</dbReference>
<dbReference type="PANTHER" id="PTHR31382">
    <property type="entry name" value="NA(+)/H(+) ANTIPORTER"/>
    <property type="match status" value="1"/>
</dbReference>
<comment type="subcellular location">
    <subcellularLocation>
        <location evidence="1">Membrane</location>
        <topology evidence="1">Multi-pass membrane protein</topology>
    </subcellularLocation>
</comment>
<reference evidence="7 8" key="1">
    <citation type="submission" date="2020-03" db="EMBL/GenBank/DDBJ databases">
        <title>Draft Genome Sequence of Cudoniella acicularis.</title>
        <authorList>
            <person name="Buettner E."/>
            <person name="Kellner H."/>
        </authorList>
    </citation>
    <scope>NUCLEOTIDE SEQUENCE [LARGE SCALE GENOMIC DNA]</scope>
    <source>
        <strain evidence="7 8">DSM 108380</strain>
    </source>
</reference>
<dbReference type="GO" id="GO:0042391">
    <property type="term" value="P:regulation of membrane potential"/>
    <property type="evidence" value="ECO:0007669"/>
    <property type="project" value="InterPro"/>
</dbReference>
<name>A0A8H4RMG6_9HELO</name>
<feature type="transmembrane region" description="Helical" evidence="5">
    <location>
        <begin position="136"/>
        <end position="154"/>
    </location>
</feature>
<comment type="caution">
    <text evidence="7">The sequence shown here is derived from an EMBL/GenBank/DDBJ whole genome shotgun (WGS) entry which is preliminary data.</text>
</comment>
<dbReference type="Gene3D" id="6.10.140.1330">
    <property type="match status" value="1"/>
</dbReference>
<dbReference type="PANTHER" id="PTHR31382:SF2">
    <property type="entry name" value="CATION_H+ EXCHANGER DOMAIN-CONTAINING PROTEIN"/>
    <property type="match status" value="1"/>
</dbReference>
<dbReference type="GO" id="GO:0015385">
    <property type="term" value="F:sodium:proton antiporter activity"/>
    <property type="evidence" value="ECO:0007669"/>
    <property type="project" value="InterPro"/>
</dbReference>
<keyword evidence="4 5" id="KW-0472">Membrane</keyword>
<proteinExistence type="predicted"/>
<evidence type="ECO:0000313" key="8">
    <source>
        <dbReference type="Proteomes" id="UP000566819"/>
    </source>
</evidence>
<dbReference type="GO" id="GO:0036376">
    <property type="term" value="P:sodium ion export across plasma membrane"/>
    <property type="evidence" value="ECO:0007669"/>
    <property type="project" value="InterPro"/>
</dbReference>
<evidence type="ECO:0000256" key="3">
    <source>
        <dbReference type="ARBA" id="ARBA00022989"/>
    </source>
</evidence>
<dbReference type="GO" id="GO:0030007">
    <property type="term" value="P:intracellular potassium ion homeostasis"/>
    <property type="evidence" value="ECO:0007669"/>
    <property type="project" value="TreeGrafter"/>
</dbReference>
<dbReference type="GO" id="GO:0005886">
    <property type="term" value="C:plasma membrane"/>
    <property type="evidence" value="ECO:0007669"/>
    <property type="project" value="InterPro"/>
</dbReference>
<accession>A0A8H4RMG6</accession>
<dbReference type="InterPro" id="IPR006153">
    <property type="entry name" value="Cation/H_exchanger_TM"/>
</dbReference>
<keyword evidence="3 5" id="KW-1133">Transmembrane helix</keyword>
<dbReference type="EMBL" id="JAAMPI010000326">
    <property type="protein sequence ID" value="KAF4632689.1"/>
    <property type="molecule type" value="Genomic_DNA"/>
</dbReference>
<keyword evidence="2 5" id="KW-0812">Transmembrane</keyword>
<evidence type="ECO:0000256" key="2">
    <source>
        <dbReference type="ARBA" id="ARBA00022692"/>
    </source>
</evidence>
<evidence type="ECO:0000259" key="6">
    <source>
        <dbReference type="Pfam" id="PF00999"/>
    </source>
</evidence>
<organism evidence="7 8">
    <name type="scientific">Cudoniella acicularis</name>
    <dbReference type="NCBI Taxonomy" id="354080"/>
    <lineage>
        <taxon>Eukaryota</taxon>
        <taxon>Fungi</taxon>
        <taxon>Dikarya</taxon>
        <taxon>Ascomycota</taxon>
        <taxon>Pezizomycotina</taxon>
        <taxon>Leotiomycetes</taxon>
        <taxon>Helotiales</taxon>
        <taxon>Tricladiaceae</taxon>
        <taxon>Cudoniella</taxon>
    </lineage>
</organism>
<evidence type="ECO:0000256" key="1">
    <source>
        <dbReference type="ARBA" id="ARBA00004141"/>
    </source>
</evidence>
<gene>
    <name evidence="7" type="ORF">G7Y89_g5440</name>
</gene>
<dbReference type="InterPro" id="IPR004712">
    <property type="entry name" value="Na+/H+_antiporter_fungi"/>
</dbReference>
<evidence type="ECO:0000256" key="4">
    <source>
        <dbReference type="ARBA" id="ARBA00023136"/>
    </source>
</evidence>
<dbReference type="Proteomes" id="UP000566819">
    <property type="component" value="Unassembled WGS sequence"/>
</dbReference>
<feature type="transmembrane region" description="Helical" evidence="5">
    <location>
        <begin position="188"/>
        <end position="209"/>
    </location>
</feature>
<sequence length="289" mass="31755">MMTFSWAITALFAYLIFDTGVSTALIIGACLSPTDLVLSASILSKSTFSERVPNRLKHLLSAESACNDGVSFPFLYIGIMALKYSNQGATTVIKEWLLITILWQCILGITLSLLLRTVANRLLRFSSTRNYISQPSFVISYLLLAILSIGIGSLLGSDDFLAAFGAGVGFAHDGWFAKKTKSLPFPTIIDMMLNSGMFVFFGSIIPFSAFVPQKLTLNCGIWQLLLPLFLVLLFRRIPIVLAMKSLIPDVRNYREVLFCGHFRPMGVGVLFLAIEARAQLETGTSISEG</sequence>
<keyword evidence="8" id="KW-1185">Reference proteome</keyword>
<feature type="transmembrane region" description="Helical" evidence="5">
    <location>
        <begin position="96"/>
        <end position="115"/>
    </location>
</feature>
<dbReference type="AlphaFoldDB" id="A0A8H4RMG6"/>
<dbReference type="OrthoDB" id="2190219at2759"/>
<evidence type="ECO:0000313" key="7">
    <source>
        <dbReference type="EMBL" id="KAF4632689.1"/>
    </source>
</evidence>
<feature type="transmembrane region" description="Helical" evidence="5">
    <location>
        <begin position="215"/>
        <end position="234"/>
    </location>
</feature>